<dbReference type="Proteomes" id="UP000053676">
    <property type="component" value="Unassembled WGS sequence"/>
</dbReference>
<dbReference type="GO" id="GO:0005230">
    <property type="term" value="F:extracellular ligand-gated monoatomic ion channel activity"/>
    <property type="evidence" value="ECO:0007669"/>
    <property type="project" value="InterPro"/>
</dbReference>
<reference evidence="4" key="1">
    <citation type="journal article" date="2014" name="Nat. Genet.">
        <title>Genome of the human hookworm Necator americanus.</title>
        <authorList>
            <person name="Tang Y.T."/>
            <person name="Gao X."/>
            <person name="Rosa B.A."/>
            <person name="Abubucker S."/>
            <person name="Hallsworth-Pepin K."/>
            <person name="Martin J."/>
            <person name="Tyagi R."/>
            <person name="Heizer E."/>
            <person name="Zhang X."/>
            <person name="Bhonagiri-Palsikar V."/>
            <person name="Minx P."/>
            <person name="Warren W.C."/>
            <person name="Wang Q."/>
            <person name="Zhan B."/>
            <person name="Hotez P.J."/>
            <person name="Sternberg P.W."/>
            <person name="Dougall A."/>
            <person name="Gaze S.T."/>
            <person name="Mulvenna J."/>
            <person name="Sotillo J."/>
            <person name="Ranganathan S."/>
            <person name="Rabelo E.M."/>
            <person name="Wilson R.K."/>
            <person name="Felgner P.L."/>
            <person name="Bethony J."/>
            <person name="Hawdon J.M."/>
            <person name="Gasser R.B."/>
            <person name="Loukas A."/>
            <person name="Mitreva M."/>
        </authorList>
    </citation>
    <scope>NUCLEOTIDE SEQUENCE [LARGE SCALE GENOMIC DNA]</scope>
</reference>
<evidence type="ECO:0000313" key="3">
    <source>
        <dbReference type="EMBL" id="ETN79068.1"/>
    </source>
</evidence>
<keyword evidence="4" id="KW-1185">Reference proteome</keyword>
<dbReference type="InterPro" id="IPR036734">
    <property type="entry name" value="Neur_chan_lig-bd_sf"/>
</dbReference>
<name>W2TB26_NECAM</name>
<dbReference type="SUPFAM" id="SSF63712">
    <property type="entry name" value="Nicotinic receptor ligand binding domain-like"/>
    <property type="match status" value="1"/>
</dbReference>
<gene>
    <name evidence="3" type="ORF">NECAME_10070</name>
</gene>
<dbReference type="EMBL" id="KI659673">
    <property type="protein sequence ID" value="ETN79068.1"/>
    <property type="molecule type" value="Genomic_DNA"/>
</dbReference>
<keyword evidence="1" id="KW-0732">Signal</keyword>
<dbReference type="KEGG" id="nai:NECAME_10070"/>
<organism evidence="3 4">
    <name type="scientific">Necator americanus</name>
    <name type="common">Human hookworm</name>
    <dbReference type="NCBI Taxonomy" id="51031"/>
    <lineage>
        <taxon>Eukaryota</taxon>
        <taxon>Metazoa</taxon>
        <taxon>Ecdysozoa</taxon>
        <taxon>Nematoda</taxon>
        <taxon>Chromadorea</taxon>
        <taxon>Rhabditida</taxon>
        <taxon>Rhabditina</taxon>
        <taxon>Rhabditomorpha</taxon>
        <taxon>Strongyloidea</taxon>
        <taxon>Ancylostomatidae</taxon>
        <taxon>Bunostominae</taxon>
        <taxon>Necator</taxon>
    </lineage>
</organism>
<protein>
    <recommendedName>
        <fullName evidence="2">Neurotransmitter-gated ion-channel ligand-binding domain-containing protein</fullName>
    </recommendedName>
</protein>
<proteinExistence type="predicted"/>
<dbReference type="InterPro" id="IPR006202">
    <property type="entry name" value="Neur_chan_lig-bd"/>
</dbReference>
<dbReference type="Pfam" id="PF02931">
    <property type="entry name" value="Neur_chan_LBD"/>
    <property type="match status" value="1"/>
</dbReference>
<evidence type="ECO:0000313" key="4">
    <source>
        <dbReference type="Proteomes" id="UP000053676"/>
    </source>
</evidence>
<sequence length="172" mass="19273">MDVVTFCIFLLFCPWLADAFGDENCAYGVCSNSPPRNLSIAPFGSGMCTGDDAIIGTDSSYYILNGYNKLELPGGGHVRVSVENTVAKFLQIWVQEVSKIIEITSEFELDIYVTERWTDPALAYSHLNPCKSFQDPLFQQHVSRRADDPGKNMESSCMFCQQQTSKYPFKPV</sequence>
<accession>W2TB26</accession>
<dbReference type="Gene3D" id="2.70.170.10">
    <property type="entry name" value="Neurotransmitter-gated ion-channel ligand-binding domain"/>
    <property type="match status" value="1"/>
</dbReference>
<dbReference type="AlphaFoldDB" id="W2TB26"/>
<feature type="signal peptide" evidence="1">
    <location>
        <begin position="1"/>
        <end position="19"/>
    </location>
</feature>
<evidence type="ECO:0000259" key="2">
    <source>
        <dbReference type="Pfam" id="PF02931"/>
    </source>
</evidence>
<dbReference type="OrthoDB" id="442503at2759"/>
<feature type="chain" id="PRO_5004826501" description="Neurotransmitter-gated ion-channel ligand-binding domain-containing protein" evidence="1">
    <location>
        <begin position="20"/>
        <end position="172"/>
    </location>
</feature>
<dbReference type="GO" id="GO:0016020">
    <property type="term" value="C:membrane"/>
    <property type="evidence" value="ECO:0007669"/>
    <property type="project" value="InterPro"/>
</dbReference>
<evidence type="ECO:0000256" key="1">
    <source>
        <dbReference type="SAM" id="SignalP"/>
    </source>
</evidence>
<feature type="domain" description="Neurotransmitter-gated ion-channel ligand-binding" evidence="2">
    <location>
        <begin position="63"/>
        <end position="128"/>
    </location>
</feature>